<dbReference type="EMBL" id="JAPDPJ010000022">
    <property type="protein sequence ID" value="MCW3787021.1"/>
    <property type="molecule type" value="Genomic_DNA"/>
</dbReference>
<proteinExistence type="predicted"/>
<dbReference type="GO" id="GO:0004808">
    <property type="term" value="F:tRNA (5-methylaminomethyl-2-thiouridylate)(34)-methyltransferase activity"/>
    <property type="evidence" value="ECO:0007669"/>
    <property type="project" value="InterPro"/>
</dbReference>
<dbReference type="PANTHER" id="PTHR39963:SF1">
    <property type="entry name" value="MNMC-LIKE METHYLTRANSFERASE DOMAIN-CONTAINING PROTEIN"/>
    <property type="match status" value="1"/>
</dbReference>
<dbReference type="InterPro" id="IPR008471">
    <property type="entry name" value="MnmC-like_methylTransf"/>
</dbReference>
<dbReference type="RefSeq" id="WP_301190586.1">
    <property type="nucleotide sequence ID" value="NZ_JAPDPJ010000022.1"/>
</dbReference>
<dbReference type="AlphaFoldDB" id="A0AAE3SF88"/>
<dbReference type="Pfam" id="PF05430">
    <property type="entry name" value="Methyltransf_30"/>
    <property type="match status" value="1"/>
</dbReference>
<dbReference type="SUPFAM" id="SSF53335">
    <property type="entry name" value="S-adenosyl-L-methionine-dependent methyltransferases"/>
    <property type="match status" value="1"/>
</dbReference>
<reference evidence="2" key="1">
    <citation type="submission" date="2022-10" db="EMBL/GenBank/DDBJ databases">
        <authorList>
            <person name="Yu W.X."/>
        </authorList>
    </citation>
    <scope>NUCLEOTIDE SEQUENCE</scope>
    <source>
        <strain evidence="2">AAT</strain>
    </source>
</reference>
<evidence type="ECO:0000313" key="3">
    <source>
        <dbReference type="Proteomes" id="UP001209229"/>
    </source>
</evidence>
<dbReference type="Gene3D" id="3.40.50.150">
    <property type="entry name" value="Vaccinia Virus protein VP39"/>
    <property type="match status" value="1"/>
</dbReference>
<dbReference type="NCBIfam" id="NF033855">
    <property type="entry name" value="tRNA_MNMC2"/>
    <property type="match status" value="1"/>
</dbReference>
<dbReference type="InterPro" id="IPR047785">
    <property type="entry name" value="tRNA_MNMC2"/>
</dbReference>
<name>A0AAE3SF88_9BACT</name>
<evidence type="ECO:0000313" key="2">
    <source>
        <dbReference type="EMBL" id="MCW3787021.1"/>
    </source>
</evidence>
<accession>A0AAE3SF88</accession>
<dbReference type="PANTHER" id="PTHR39963">
    <property type="entry name" value="SLL0983 PROTEIN"/>
    <property type="match status" value="1"/>
</dbReference>
<protein>
    <submittedName>
        <fullName evidence="2">tRNA (5-methylaminomethyl-2-thiouridine)(34)-methyltransferase MnmD</fullName>
    </submittedName>
</protein>
<sequence length="218" mass="25085">MDQKTQIVTSKDGSHTLFVPELKEHYHSTNGAIQESIHVFIEAGLNQIEKDVIHILEFGFGTGLNAFITAIKSSAKEIHYHSLEKYPVSTDVIDKLNYKDSFDGNYKDLFNALHHCVWETENRITDQLYLHKQQCDFKEVDLTQKYDLIYFDAFAPEIQPKLWTKEIFEKAYNSLVPGGLLTTYCAKGVVRRTMQEVGFKVERLPGPPGKREMLRAIK</sequence>
<evidence type="ECO:0000259" key="1">
    <source>
        <dbReference type="Pfam" id="PF05430"/>
    </source>
</evidence>
<keyword evidence="3" id="KW-1185">Reference proteome</keyword>
<gene>
    <name evidence="2" type="primary">mnmD</name>
    <name evidence="2" type="ORF">OM075_11110</name>
</gene>
<comment type="caution">
    <text evidence="2">The sequence shown here is derived from an EMBL/GenBank/DDBJ whole genome shotgun (WGS) entry which is preliminary data.</text>
</comment>
<dbReference type="InterPro" id="IPR029063">
    <property type="entry name" value="SAM-dependent_MTases_sf"/>
</dbReference>
<organism evidence="2 3">
    <name type="scientific">Plebeiibacterium sediminum</name>
    <dbReference type="NCBI Taxonomy" id="2992112"/>
    <lineage>
        <taxon>Bacteria</taxon>
        <taxon>Pseudomonadati</taxon>
        <taxon>Bacteroidota</taxon>
        <taxon>Bacteroidia</taxon>
        <taxon>Marinilabiliales</taxon>
        <taxon>Marinilabiliaceae</taxon>
        <taxon>Plebeiibacterium</taxon>
    </lineage>
</organism>
<dbReference type="Proteomes" id="UP001209229">
    <property type="component" value="Unassembled WGS sequence"/>
</dbReference>
<feature type="domain" description="MnmC-like methyltransferase" evidence="1">
    <location>
        <begin position="121"/>
        <end position="218"/>
    </location>
</feature>
<dbReference type="GO" id="GO:0016645">
    <property type="term" value="F:oxidoreductase activity, acting on the CH-NH group of donors"/>
    <property type="evidence" value="ECO:0007669"/>
    <property type="project" value="InterPro"/>
</dbReference>